<dbReference type="KEGG" id="fes:HER31_08775"/>
<feature type="transmembrane region" description="Helical" evidence="1">
    <location>
        <begin position="61"/>
        <end position="79"/>
    </location>
</feature>
<sequence length="87" mass="9662">MGAILALAVSASLLFVGVLWSAMIALGHKHYLFGLGILLFFPTALVYCWCYRDESKEASRFLYPGFVLTTICAVPMWWLSTQLIAVS</sequence>
<organism evidence="2 3">
    <name type="scientific">Ferrimonas lipolytica</name>
    <dbReference type="NCBI Taxonomy" id="2724191"/>
    <lineage>
        <taxon>Bacteria</taxon>
        <taxon>Pseudomonadati</taxon>
        <taxon>Pseudomonadota</taxon>
        <taxon>Gammaproteobacteria</taxon>
        <taxon>Alteromonadales</taxon>
        <taxon>Ferrimonadaceae</taxon>
        <taxon>Ferrimonas</taxon>
    </lineage>
</organism>
<reference evidence="2 3" key="1">
    <citation type="submission" date="2020-04" db="EMBL/GenBank/DDBJ databases">
        <title>Ferrimonas sp. S7 isolated from sea water.</title>
        <authorList>
            <person name="Bae S.S."/>
            <person name="Baek K."/>
        </authorList>
    </citation>
    <scope>NUCLEOTIDE SEQUENCE [LARGE SCALE GENOMIC DNA]</scope>
    <source>
        <strain evidence="2 3">S7</strain>
    </source>
</reference>
<gene>
    <name evidence="2" type="ORF">HER31_08775</name>
</gene>
<accession>A0A6H1UGP3</accession>
<protein>
    <submittedName>
        <fullName evidence="2">Uncharacterized protein</fullName>
    </submittedName>
</protein>
<dbReference type="RefSeq" id="WP_168660223.1">
    <property type="nucleotide sequence ID" value="NZ_CP051180.1"/>
</dbReference>
<keyword evidence="3" id="KW-1185">Reference proteome</keyword>
<proteinExistence type="predicted"/>
<evidence type="ECO:0000256" key="1">
    <source>
        <dbReference type="SAM" id="Phobius"/>
    </source>
</evidence>
<name>A0A6H1UGP3_9GAMM</name>
<dbReference type="EMBL" id="CP051180">
    <property type="protein sequence ID" value="QIZ76962.1"/>
    <property type="molecule type" value="Genomic_DNA"/>
</dbReference>
<keyword evidence="1" id="KW-0472">Membrane</keyword>
<dbReference type="Proteomes" id="UP000501602">
    <property type="component" value="Chromosome"/>
</dbReference>
<evidence type="ECO:0000313" key="3">
    <source>
        <dbReference type="Proteomes" id="UP000501602"/>
    </source>
</evidence>
<keyword evidence="1" id="KW-1133">Transmembrane helix</keyword>
<keyword evidence="1" id="KW-0812">Transmembrane</keyword>
<dbReference type="AlphaFoldDB" id="A0A6H1UGP3"/>
<feature type="transmembrane region" description="Helical" evidence="1">
    <location>
        <begin position="31"/>
        <end position="49"/>
    </location>
</feature>
<evidence type="ECO:0000313" key="2">
    <source>
        <dbReference type="EMBL" id="QIZ76962.1"/>
    </source>
</evidence>